<keyword evidence="3" id="KW-1185">Reference proteome</keyword>
<dbReference type="Proteomes" id="UP000011083">
    <property type="component" value="Unassembled WGS sequence"/>
</dbReference>
<organism evidence="2 3">
    <name type="scientific">Acanthamoeba castellanii (strain ATCC 30010 / Neff)</name>
    <dbReference type="NCBI Taxonomy" id="1257118"/>
    <lineage>
        <taxon>Eukaryota</taxon>
        <taxon>Amoebozoa</taxon>
        <taxon>Discosea</taxon>
        <taxon>Longamoebia</taxon>
        <taxon>Centramoebida</taxon>
        <taxon>Acanthamoebidae</taxon>
        <taxon>Acanthamoeba</taxon>
    </lineage>
</organism>
<dbReference type="KEGG" id="acan:ACA1_072270"/>
<name>L8HEN4_ACACF</name>
<sequence length="82" mass="9044">MGRYSNPTRLQRVIASGQQPKKEVVTTTPPGECLFDRLPAEIVAIVLGFVPPSPSNLSSLLRVCRSWTSAIEFDPRKPKGHN</sequence>
<feature type="region of interest" description="Disordered" evidence="1">
    <location>
        <begin position="1"/>
        <end position="27"/>
    </location>
</feature>
<dbReference type="GeneID" id="14924586"/>
<dbReference type="InterPro" id="IPR036047">
    <property type="entry name" value="F-box-like_dom_sf"/>
</dbReference>
<evidence type="ECO:0000313" key="2">
    <source>
        <dbReference type="EMBL" id="ELR23605.1"/>
    </source>
</evidence>
<dbReference type="EMBL" id="KB007857">
    <property type="protein sequence ID" value="ELR23605.1"/>
    <property type="molecule type" value="Genomic_DNA"/>
</dbReference>
<proteinExistence type="predicted"/>
<accession>L8HEN4</accession>
<evidence type="ECO:0000256" key="1">
    <source>
        <dbReference type="SAM" id="MobiDB-lite"/>
    </source>
</evidence>
<evidence type="ECO:0000313" key="3">
    <source>
        <dbReference type="Proteomes" id="UP000011083"/>
    </source>
</evidence>
<dbReference type="AlphaFoldDB" id="L8HEN4"/>
<gene>
    <name evidence="2" type="ORF">ACA1_072270</name>
</gene>
<dbReference type="CDD" id="cd09917">
    <property type="entry name" value="F-box_SF"/>
    <property type="match status" value="1"/>
</dbReference>
<dbReference type="SUPFAM" id="SSF81383">
    <property type="entry name" value="F-box domain"/>
    <property type="match status" value="1"/>
</dbReference>
<reference evidence="2 3" key="1">
    <citation type="journal article" date="2013" name="Genome Biol.">
        <title>Genome of Acanthamoeba castellanii highlights extensive lateral gene transfer and early evolution of tyrosine kinase signaling.</title>
        <authorList>
            <person name="Clarke M."/>
            <person name="Lohan A.J."/>
            <person name="Liu B."/>
            <person name="Lagkouvardos I."/>
            <person name="Roy S."/>
            <person name="Zafar N."/>
            <person name="Bertelli C."/>
            <person name="Schilde C."/>
            <person name="Kianianmomeni A."/>
            <person name="Burglin T.R."/>
            <person name="Frech C."/>
            <person name="Turcotte B."/>
            <person name="Kopec K.O."/>
            <person name="Synnott J.M."/>
            <person name="Choo C."/>
            <person name="Paponov I."/>
            <person name="Finkler A."/>
            <person name="Soon Heng Tan C."/>
            <person name="Hutchins A.P."/>
            <person name="Weinmeier T."/>
            <person name="Rattei T."/>
            <person name="Chu J.S."/>
            <person name="Gimenez G."/>
            <person name="Irimia M."/>
            <person name="Rigden D.J."/>
            <person name="Fitzpatrick D.A."/>
            <person name="Lorenzo-Morales J."/>
            <person name="Bateman A."/>
            <person name="Chiu C.H."/>
            <person name="Tang P."/>
            <person name="Hegemann P."/>
            <person name="Fromm H."/>
            <person name="Raoult D."/>
            <person name="Greub G."/>
            <person name="Miranda-Saavedra D."/>
            <person name="Chen N."/>
            <person name="Nash P."/>
            <person name="Ginger M.L."/>
            <person name="Horn M."/>
            <person name="Schaap P."/>
            <person name="Caler L."/>
            <person name="Loftus B."/>
        </authorList>
    </citation>
    <scope>NUCLEOTIDE SEQUENCE [LARGE SCALE GENOMIC DNA]</scope>
    <source>
        <strain evidence="2 3">Neff</strain>
    </source>
</reference>
<dbReference type="RefSeq" id="XP_004353133.1">
    <property type="nucleotide sequence ID" value="XM_004353081.1"/>
</dbReference>
<dbReference type="VEuPathDB" id="AmoebaDB:ACA1_072270"/>
<protein>
    <submittedName>
        <fullName evidence="2">Fbox domain containing protein</fullName>
    </submittedName>
</protein>